<dbReference type="RefSeq" id="WP_194700270.1">
    <property type="nucleotide sequence ID" value="NZ_JADKNH010000001.1"/>
</dbReference>
<organism evidence="3 4">
    <name type="scientific">Fusibacter ferrireducens</name>
    <dbReference type="NCBI Taxonomy" id="2785058"/>
    <lineage>
        <taxon>Bacteria</taxon>
        <taxon>Bacillati</taxon>
        <taxon>Bacillota</taxon>
        <taxon>Clostridia</taxon>
        <taxon>Eubacteriales</taxon>
        <taxon>Eubacteriales Family XII. Incertae Sedis</taxon>
        <taxon>Fusibacter</taxon>
    </lineage>
</organism>
<comment type="caution">
    <text evidence="3">The sequence shown here is derived from an EMBL/GenBank/DDBJ whole genome shotgun (WGS) entry which is preliminary data.</text>
</comment>
<dbReference type="Gene3D" id="2.20.110.10">
    <property type="entry name" value="Histone H3 K4-specific methyltransferase SET7/9 N-terminal domain"/>
    <property type="match status" value="3"/>
</dbReference>
<dbReference type="PANTHER" id="PTHR23084:SF263">
    <property type="entry name" value="MORN REPEAT-CONTAINING PROTEIN 1"/>
    <property type="match status" value="1"/>
</dbReference>
<evidence type="ECO:0000313" key="4">
    <source>
        <dbReference type="Proteomes" id="UP000614200"/>
    </source>
</evidence>
<gene>
    <name evidence="3" type="ORF">ISU02_02900</name>
</gene>
<name>A0ABR9ZP02_9FIRM</name>
<evidence type="ECO:0008006" key="5">
    <source>
        <dbReference type="Google" id="ProtNLM"/>
    </source>
</evidence>
<dbReference type="SMART" id="SM00698">
    <property type="entry name" value="MORN"/>
    <property type="match status" value="8"/>
</dbReference>
<evidence type="ECO:0000256" key="1">
    <source>
        <dbReference type="ARBA" id="ARBA00022737"/>
    </source>
</evidence>
<keyword evidence="2" id="KW-0472">Membrane</keyword>
<keyword evidence="4" id="KW-1185">Reference proteome</keyword>
<protein>
    <recommendedName>
        <fullName evidence="5">Antitoxin component YwqK of the YwqJK toxin-antitoxin module</fullName>
    </recommendedName>
</protein>
<accession>A0ABR9ZP02</accession>
<dbReference type="Proteomes" id="UP000614200">
    <property type="component" value="Unassembled WGS sequence"/>
</dbReference>
<reference evidence="3 4" key="1">
    <citation type="submission" date="2020-11" db="EMBL/GenBank/DDBJ databases">
        <title>Fusibacter basophilias sp. nov.</title>
        <authorList>
            <person name="Qiu D."/>
        </authorList>
    </citation>
    <scope>NUCLEOTIDE SEQUENCE [LARGE SCALE GENOMIC DNA]</scope>
    <source>
        <strain evidence="3 4">Q10-2</strain>
    </source>
</reference>
<sequence length="510" mass="57286">MGNLIKYMFKTAKTAFLRPLKLLKRKLKKSIFLKSKVGKVIKTSVKDTIGVLKRAPEQKSDYVLIGNKYYAKRLLIVSIVLFSVLIALSQTVIIPFLRGRLYTPTLMLADPLLETYTGKVKLVSRSGVLVYEGRLANGKCQDSGIQYDDLGNLVYRGQFTDDLYSGEGALYAQNGDMIYKGQFENNTFNGIGTLHQSNRSILYEGTFENGLFSGSGKLYNDKDQLIYAGAFSQGLQNGYGVSYFDSGMVQYTGNFLNGKYHGEGTLMTLDGLKLYSGQFAGGAFEGTGKLFFSNGQRAYEGNFSSDQYDGFGQQYSEKGKLIYRGDFALGYYSGEGKQYDTVQDNLVYDGTFDKSLFNGMGTYYIQNEKIYTGEWLAGDAALEGLLGLSSSDVRQHFLESGEVIQLENYYVLSYPKAQCDFYFSYPTDVTEPILYKIVVKAFNLTQKWHKGMSLDDVKSNFDHFTASAQNIDGHTYFVLQVSQSNAQIHFYFDFNTLELIYYEYETPVGG</sequence>
<evidence type="ECO:0000313" key="3">
    <source>
        <dbReference type="EMBL" id="MBF4692046.1"/>
    </source>
</evidence>
<keyword evidence="2" id="KW-0812">Transmembrane</keyword>
<keyword evidence="2" id="KW-1133">Transmembrane helix</keyword>
<dbReference type="InterPro" id="IPR003409">
    <property type="entry name" value="MORN"/>
</dbReference>
<dbReference type="Pfam" id="PF02493">
    <property type="entry name" value="MORN"/>
    <property type="match status" value="8"/>
</dbReference>
<dbReference type="PANTHER" id="PTHR23084">
    <property type="entry name" value="PHOSPHATIDYLINOSITOL-4-PHOSPHATE 5-KINASE RELATED"/>
    <property type="match status" value="1"/>
</dbReference>
<dbReference type="EMBL" id="JADKNH010000001">
    <property type="protein sequence ID" value="MBF4692046.1"/>
    <property type="molecule type" value="Genomic_DNA"/>
</dbReference>
<proteinExistence type="predicted"/>
<evidence type="ECO:0000256" key="2">
    <source>
        <dbReference type="SAM" id="Phobius"/>
    </source>
</evidence>
<dbReference type="SUPFAM" id="SSF82185">
    <property type="entry name" value="Histone H3 K4-specific methyltransferase SET7/9 N-terminal domain"/>
    <property type="match status" value="2"/>
</dbReference>
<feature type="transmembrane region" description="Helical" evidence="2">
    <location>
        <begin position="74"/>
        <end position="97"/>
    </location>
</feature>
<keyword evidence="1" id="KW-0677">Repeat</keyword>